<dbReference type="AlphaFoldDB" id="A0A0L0DDW1"/>
<dbReference type="EMBL" id="GL349461">
    <property type="protein sequence ID" value="KNC50405.1"/>
    <property type="molecule type" value="Genomic_DNA"/>
</dbReference>
<sequence length="389" mass="41889">MPSPSPCRARCCCPWLSLDPRRRHGSDGCVADAAGVLEVEAVWRRMVLVLLPDVDDDEGDAGDDKAEAGDEAGDGWEGSAMISMGVRVLGVAPRTTMAGLKGDGEAGEVPGSWREIFLELFVRRRWARGQLVQPWNWDLLLPGSRHASVSLKHEAMAQAYRFVGDMAKRVEVEGHAKGLSIRDQALWLRLFKWMDVVGVAVYRDLLDEQPGWAEIRVALPAAPQLPGTRTGFGQRFDDVADAMRPSQWVEVVVRRTVLGRRGRLRFNMCLVSSSALGGPGRSDGMVENTGAVTEGVMAALGLDAGEHTLGVLLICEYLVTAAASLVFSKLHSDVDGFEGAPPPPSQALRSATDGGLSIVRDAADTIVAHAASETGAVLRQPSWMSLLSE</sequence>
<dbReference type="Proteomes" id="UP000054408">
    <property type="component" value="Unassembled WGS sequence"/>
</dbReference>
<dbReference type="GeneID" id="25565963"/>
<name>A0A0L0DDW1_THETB</name>
<organism evidence="1 2">
    <name type="scientific">Thecamonas trahens ATCC 50062</name>
    <dbReference type="NCBI Taxonomy" id="461836"/>
    <lineage>
        <taxon>Eukaryota</taxon>
        <taxon>Apusozoa</taxon>
        <taxon>Apusomonadida</taxon>
        <taxon>Apusomonadidae</taxon>
        <taxon>Thecamonas</taxon>
    </lineage>
</organism>
<keyword evidence="2" id="KW-1185">Reference proteome</keyword>
<dbReference type="RefSeq" id="XP_013756947.1">
    <property type="nucleotide sequence ID" value="XM_013901493.1"/>
</dbReference>
<gene>
    <name evidence="1" type="ORF">AMSG_06896</name>
</gene>
<protein>
    <submittedName>
        <fullName evidence="1">Uncharacterized protein</fullName>
    </submittedName>
</protein>
<accession>A0A0L0DDW1</accession>
<reference evidence="1 2" key="1">
    <citation type="submission" date="2010-05" db="EMBL/GenBank/DDBJ databases">
        <title>The Genome Sequence of Thecamonas trahens ATCC 50062.</title>
        <authorList>
            <consortium name="The Broad Institute Genome Sequencing Platform"/>
            <person name="Russ C."/>
            <person name="Cuomo C."/>
            <person name="Shea T."/>
            <person name="Young S.K."/>
            <person name="Zeng Q."/>
            <person name="Koehrsen M."/>
            <person name="Haas B."/>
            <person name="Borodovsky M."/>
            <person name="Guigo R."/>
            <person name="Alvarado L."/>
            <person name="Berlin A."/>
            <person name="Bochicchio J."/>
            <person name="Borenstein D."/>
            <person name="Chapman S."/>
            <person name="Chen Z."/>
            <person name="Freedman E."/>
            <person name="Gellesch M."/>
            <person name="Goldberg J."/>
            <person name="Griggs A."/>
            <person name="Gujja S."/>
            <person name="Heilman E."/>
            <person name="Heiman D."/>
            <person name="Hepburn T."/>
            <person name="Howarth C."/>
            <person name="Jen D."/>
            <person name="Larson L."/>
            <person name="Mehta T."/>
            <person name="Park D."/>
            <person name="Pearson M."/>
            <person name="Roberts A."/>
            <person name="Saif S."/>
            <person name="Shenoy N."/>
            <person name="Sisk P."/>
            <person name="Stolte C."/>
            <person name="Sykes S."/>
            <person name="Thomson T."/>
            <person name="Walk T."/>
            <person name="White J."/>
            <person name="Yandava C."/>
            <person name="Burger G."/>
            <person name="Gray M.W."/>
            <person name="Holland P.W.H."/>
            <person name="King N."/>
            <person name="Lang F.B.F."/>
            <person name="Roger A.J."/>
            <person name="Ruiz-Trillo I."/>
            <person name="Lander E."/>
            <person name="Nusbaum C."/>
        </authorList>
    </citation>
    <scope>NUCLEOTIDE SEQUENCE [LARGE SCALE GENOMIC DNA]</scope>
    <source>
        <strain evidence="1 2">ATCC 50062</strain>
    </source>
</reference>
<evidence type="ECO:0000313" key="2">
    <source>
        <dbReference type="Proteomes" id="UP000054408"/>
    </source>
</evidence>
<evidence type="ECO:0000313" key="1">
    <source>
        <dbReference type="EMBL" id="KNC50405.1"/>
    </source>
</evidence>
<proteinExistence type="predicted"/>